<evidence type="ECO:0000313" key="2">
    <source>
        <dbReference type="Proteomes" id="UP000594057"/>
    </source>
</evidence>
<organism evidence="1 2">
    <name type="scientific">uncultured phage cr115_1</name>
    <dbReference type="NCBI Taxonomy" id="2772089"/>
    <lineage>
        <taxon>Viruses</taxon>
        <taxon>Duplodnaviria</taxon>
        <taxon>Heunggongvirae</taxon>
        <taxon>Uroviricota</taxon>
        <taxon>Caudoviricetes</taxon>
        <taxon>Crassvirales</taxon>
        <taxon>Suoliviridae</taxon>
        <taxon>Uncouvirinae</taxon>
        <taxon>Birpovirus</taxon>
        <taxon>Birpovirus hiberniae</taxon>
    </lineage>
</organism>
<accession>A0A7M1S0A9</accession>
<protein>
    <submittedName>
        <fullName evidence="1">Uncharacterized protein</fullName>
    </submittedName>
</protein>
<name>A0A7M1S0A9_9CAUD</name>
<dbReference type="Proteomes" id="UP000594057">
    <property type="component" value="Segment"/>
</dbReference>
<reference evidence="1 2" key="1">
    <citation type="submission" date="2020-07" db="EMBL/GenBank/DDBJ databases">
        <title>Taxonomic proposal: Crassvirales, a new order of highly abundant and diverse bacterial viruses.</title>
        <authorList>
            <person name="Shkoporov A.N."/>
            <person name="Stockdale S.R."/>
            <person name="Guerin E."/>
            <person name="Ross R.P."/>
            <person name="Hill C."/>
        </authorList>
    </citation>
    <scope>NUCLEOTIDE SEQUENCE [LARGE SCALE GENOMIC DNA]</scope>
</reference>
<dbReference type="EMBL" id="MT774405">
    <property type="protein sequence ID" value="QOR60048.1"/>
    <property type="molecule type" value="Genomic_DNA"/>
</dbReference>
<dbReference type="KEGG" id="vg:65131518"/>
<proteinExistence type="predicted"/>
<keyword evidence="2" id="KW-1185">Reference proteome</keyword>
<evidence type="ECO:0000313" key="1">
    <source>
        <dbReference type="EMBL" id="QOR60048.1"/>
    </source>
</evidence>
<dbReference type="GeneID" id="65131518"/>
<sequence length="66" mass="7623">MKKQQQIKEVAYLGKKVYFGNKPYTLVENEVKGMCQGCDLYNCYCPSRITSLCTQGFILKKCKKEC</sequence>
<dbReference type="RefSeq" id="YP_010113021.1">
    <property type="nucleotide sequence ID" value="NC_055898.1"/>
</dbReference>